<comment type="caution">
    <text evidence="1">The sequence shown here is derived from an EMBL/GenBank/DDBJ whole genome shotgun (WGS) entry which is preliminary data.</text>
</comment>
<accession>A0ACC2PIE5</accession>
<reference evidence="1" key="1">
    <citation type="submission" date="2023-04" db="EMBL/GenBank/DDBJ databases">
        <title>A chromosome-level genome assembly of the parasitoid wasp Eretmocerus hayati.</title>
        <authorList>
            <person name="Zhong Y."/>
            <person name="Liu S."/>
            <person name="Liu Y."/>
        </authorList>
    </citation>
    <scope>NUCLEOTIDE SEQUENCE</scope>
    <source>
        <strain evidence="1">ZJU_SS_LIU_2023</strain>
    </source>
</reference>
<dbReference type="EMBL" id="CM056741">
    <property type="protein sequence ID" value="KAJ8683222.1"/>
    <property type="molecule type" value="Genomic_DNA"/>
</dbReference>
<organism evidence="1 2">
    <name type="scientific">Eretmocerus hayati</name>
    <dbReference type="NCBI Taxonomy" id="131215"/>
    <lineage>
        <taxon>Eukaryota</taxon>
        <taxon>Metazoa</taxon>
        <taxon>Ecdysozoa</taxon>
        <taxon>Arthropoda</taxon>
        <taxon>Hexapoda</taxon>
        <taxon>Insecta</taxon>
        <taxon>Pterygota</taxon>
        <taxon>Neoptera</taxon>
        <taxon>Endopterygota</taxon>
        <taxon>Hymenoptera</taxon>
        <taxon>Apocrita</taxon>
        <taxon>Proctotrupomorpha</taxon>
        <taxon>Chalcidoidea</taxon>
        <taxon>Aphelinidae</taxon>
        <taxon>Aphelininae</taxon>
        <taxon>Eretmocerus</taxon>
    </lineage>
</organism>
<dbReference type="Proteomes" id="UP001239111">
    <property type="component" value="Chromosome 1"/>
</dbReference>
<keyword evidence="2" id="KW-1185">Reference proteome</keyword>
<evidence type="ECO:0000313" key="1">
    <source>
        <dbReference type="EMBL" id="KAJ8683222.1"/>
    </source>
</evidence>
<gene>
    <name evidence="1" type="ORF">QAD02_019014</name>
</gene>
<sequence>MATWDTEIRKLEADDFFELCRILNQNDVWKELMKVIPLDDNQDQCRFSSDHVAMIEQAMKQQKKGGGDIFLLEYGTMGRKRPTCRTLYQNLIKANLIRAADYISLKILKVGPAERPETGPAARIDTSEETLKQLKKRNLDDAFRKVIHELPTRQDHWSPQAPKTQIKSNIYEKPIENSKQIDLIEFSQTQPDLKEISVEKSDMIKFSVDENVVESKNNESTPEKASQNEEAAAHPEEQDYVLKELQSEDIPLCVKQDASKSNVISVSVSSQEYESTITVETSDCSQPITDEESIVMPAIEQHNIPIVVLEYNERKGNTDA</sequence>
<proteinExistence type="predicted"/>
<evidence type="ECO:0000313" key="2">
    <source>
        <dbReference type="Proteomes" id="UP001239111"/>
    </source>
</evidence>
<protein>
    <submittedName>
        <fullName evidence="1">Uncharacterized protein</fullName>
    </submittedName>
</protein>
<name>A0ACC2PIE5_9HYME</name>